<dbReference type="Proteomes" id="UP000292686">
    <property type="component" value="Unassembled WGS sequence"/>
</dbReference>
<evidence type="ECO:0000313" key="1">
    <source>
        <dbReference type="EMBL" id="NYD66893.1"/>
    </source>
</evidence>
<organism evidence="2 3">
    <name type="scientific">Agromyces atrinae</name>
    <dbReference type="NCBI Taxonomy" id="592376"/>
    <lineage>
        <taxon>Bacteria</taxon>
        <taxon>Bacillati</taxon>
        <taxon>Actinomycetota</taxon>
        <taxon>Actinomycetes</taxon>
        <taxon>Micrococcales</taxon>
        <taxon>Microbacteriaceae</taxon>
        <taxon>Agromyces</taxon>
    </lineage>
</organism>
<gene>
    <name evidence="1" type="ORF">BJ972_001412</name>
    <name evidence="2" type="ORF">ESP50_06395</name>
</gene>
<dbReference type="EMBL" id="SDPM01000002">
    <property type="protein sequence ID" value="RXZ87540.1"/>
    <property type="molecule type" value="Genomic_DNA"/>
</dbReference>
<reference evidence="2 3" key="1">
    <citation type="submission" date="2019-01" db="EMBL/GenBank/DDBJ databases">
        <title>Agromyces.</title>
        <authorList>
            <person name="Li J."/>
        </authorList>
    </citation>
    <scope>NUCLEOTIDE SEQUENCE [LARGE SCALE GENOMIC DNA]</scope>
    <source>
        <strain evidence="2 3">DSM 23870</strain>
    </source>
</reference>
<proteinExistence type="predicted"/>
<comment type="caution">
    <text evidence="2">The sequence shown here is derived from an EMBL/GenBank/DDBJ whole genome shotgun (WGS) entry which is preliminary data.</text>
</comment>
<evidence type="ECO:0000313" key="3">
    <source>
        <dbReference type="Proteomes" id="UP000292686"/>
    </source>
</evidence>
<keyword evidence="3" id="KW-1185">Reference proteome</keyword>
<sequence length="216" mass="24271">MDGQVEARVSHEVDEWLRWLPRWRPGTHRGRVRLCKRCFGSPILSAAGLADGVPHGVQHAFSMRMKSIIDSEVDEYTSRNLPLLHREIRLAEDRKARRPYRAGEGLDPEFAGLELDPEPVDDQPFLFTLGGLEEQAAASALEPPPRAFSEEEKAALRTEVKLADDFAKQIGRRICIAVALESSRLRTSVDDLVEPQIAELLADLDRELDSPSWPTL</sequence>
<protein>
    <submittedName>
        <fullName evidence="2">Spermidine/putrescine ABC transporter substrate-binding protein</fullName>
    </submittedName>
</protein>
<evidence type="ECO:0000313" key="4">
    <source>
        <dbReference type="Proteomes" id="UP000581087"/>
    </source>
</evidence>
<dbReference type="RefSeq" id="WP_129173238.1">
    <property type="nucleotide sequence ID" value="NZ_JACCBI010000001.1"/>
</dbReference>
<dbReference type="EMBL" id="JACCBI010000001">
    <property type="protein sequence ID" value="NYD66893.1"/>
    <property type="molecule type" value="Genomic_DNA"/>
</dbReference>
<name>A0A4Q2MEL8_9MICO</name>
<dbReference type="AlphaFoldDB" id="A0A4Q2MEL8"/>
<dbReference type="Proteomes" id="UP000581087">
    <property type="component" value="Unassembled WGS sequence"/>
</dbReference>
<accession>A0A4Q2MEL8</accession>
<evidence type="ECO:0000313" key="2">
    <source>
        <dbReference type="EMBL" id="RXZ87540.1"/>
    </source>
</evidence>
<reference evidence="1 4" key="2">
    <citation type="submission" date="2020-07" db="EMBL/GenBank/DDBJ databases">
        <title>Sequencing the genomes of 1000 actinobacteria strains.</title>
        <authorList>
            <person name="Klenk H.-P."/>
        </authorList>
    </citation>
    <scope>NUCLEOTIDE SEQUENCE [LARGE SCALE GENOMIC DNA]</scope>
    <source>
        <strain evidence="1 4">DSM 23870</strain>
    </source>
</reference>
<dbReference type="OrthoDB" id="4988283at2"/>